<reference evidence="2 3" key="1">
    <citation type="journal article" date="2023" name="G3 (Bethesda)">
        <title>A chromosome-length genome assembly and annotation of blackberry (Rubus argutus, cv. 'Hillquist').</title>
        <authorList>
            <person name="Bruna T."/>
            <person name="Aryal R."/>
            <person name="Dudchenko O."/>
            <person name="Sargent D.J."/>
            <person name="Mead D."/>
            <person name="Buti M."/>
            <person name="Cavallini A."/>
            <person name="Hytonen T."/>
            <person name="Andres J."/>
            <person name="Pham M."/>
            <person name="Weisz D."/>
            <person name="Mascagni F."/>
            <person name="Usai G."/>
            <person name="Natali L."/>
            <person name="Bassil N."/>
            <person name="Fernandez G.E."/>
            <person name="Lomsadze A."/>
            <person name="Armour M."/>
            <person name="Olukolu B."/>
            <person name="Poorten T."/>
            <person name="Britton C."/>
            <person name="Davik J."/>
            <person name="Ashrafi H."/>
            <person name="Aiden E.L."/>
            <person name="Borodovsky M."/>
            <person name="Worthington M."/>
        </authorList>
    </citation>
    <scope>NUCLEOTIDE SEQUENCE [LARGE SCALE GENOMIC DNA]</scope>
    <source>
        <strain evidence="2">PI 553951</strain>
    </source>
</reference>
<evidence type="ECO:0000256" key="1">
    <source>
        <dbReference type="SAM" id="MobiDB-lite"/>
    </source>
</evidence>
<gene>
    <name evidence="2" type="ORF">M0R45_033424</name>
</gene>
<feature type="region of interest" description="Disordered" evidence="1">
    <location>
        <begin position="40"/>
        <end position="71"/>
    </location>
</feature>
<accession>A0AAW1WLP5</accession>
<comment type="caution">
    <text evidence="2">The sequence shown here is derived from an EMBL/GenBank/DDBJ whole genome shotgun (WGS) entry which is preliminary data.</text>
</comment>
<feature type="compositionally biased region" description="Polar residues" evidence="1">
    <location>
        <begin position="40"/>
        <end position="60"/>
    </location>
</feature>
<sequence>MIEEQAAEFAKNTQEQREELDLTKLALDHYMSELVGSSSYEVDSTSSPTPGSMFPANTMSAIPPSGMEDID</sequence>
<keyword evidence="3" id="KW-1185">Reference proteome</keyword>
<dbReference type="EMBL" id="JBEDUW010000006">
    <property type="protein sequence ID" value="KAK9925083.1"/>
    <property type="molecule type" value="Genomic_DNA"/>
</dbReference>
<protein>
    <submittedName>
        <fullName evidence="2">Uncharacterized protein</fullName>
    </submittedName>
</protein>
<dbReference type="Proteomes" id="UP001457282">
    <property type="component" value="Unassembled WGS sequence"/>
</dbReference>
<evidence type="ECO:0000313" key="3">
    <source>
        <dbReference type="Proteomes" id="UP001457282"/>
    </source>
</evidence>
<name>A0AAW1WLP5_RUBAR</name>
<organism evidence="2 3">
    <name type="scientific">Rubus argutus</name>
    <name type="common">Southern blackberry</name>
    <dbReference type="NCBI Taxonomy" id="59490"/>
    <lineage>
        <taxon>Eukaryota</taxon>
        <taxon>Viridiplantae</taxon>
        <taxon>Streptophyta</taxon>
        <taxon>Embryophyta</taxon>
        <taxon>Tracheophyta</taxon>
        <taxon>Spermatophyta</taxon>
        <taxon>Magnoliopsida</taxon>
        <taxon>eudicotyledons</taxon>
        <taxon>Gunneridae</taxon>
        <taxon>Pentapetalae</taxon>
        <taxon>rosids</taxon>
        <taxon>fabids</taxon>
        <taxon>Rosales</taxon>
        <taxon>Rosaceae</taxon>
        <taxon>Rosoideae</taxon>
        <taxon>Rosoideae incertae sedis</taxon>
        <taxon>Rubus</taxon>
    </lineage>
</organism>
<evidence type="ECO:0000313" key="2">
    <source>
        <dbReference type="EMBL" id="KAK9925083.1"/>
    </source>
</evidence>
<dbReference type="AlphaFoldDB" id="A0AAW1WLP5"/>
<proteinExistence type="predicted"/>